<comment type="function">
    <text evidence="1">Required for ubiquinone (coenzyme Q) biosynthesis. Binds hydrophobic ubiquinone biosynthetic intermediates via its SCP2 domain and is essential for the stability of the Ubi complex. May constitute a docking platform where Ubi enzymes assemble and access their SCP2-bound polyprenyl substrates.</text>
</comment>
<dbReference type="PANTHER" id="PTHR38693:SF1">
    <property type="entry name" value="UBIQUINONE BIOSYNTHESIS ACCESSORY FACTOR UBIJ"/>
    <property type="match status" value="1"/>
</dbReference>
<keyword evidence="2" id="KW-0175">Coiled coil</keyword>
<dbReference type="Pfam" id="PF02036">
    <property type="entry name" value="SCP2"/>
    <property type="match status" value="1"/>
</dbReference>
<name>A0A0F4QLM2_9GAMM</name>
<evidence type="ECO:0000313" key="4">
    <source>
        <dbReference type="EMBL" id="KJZ07547.1"/>
    </source>
</evidence>
<dbReference type="SUPFAM" id="SSF55718">
    <property type="entry name" value="SCP-like"/>
    <property type="match status" value="1"/>
</dbReference>
<comment type="pathway">
    <text evidence="1">Cofactor biosynthesis; ubiquinone biosynthesis.</text>
</comment>
<dbReference type="InterPro" id="IPR036527">
    <property type="entry name" value="SCP2_sterol-bd_dom_sf"/>
</dbReference>
<dbReference type="InterPro" id="IPR003033">
    <property type="entry name" value="SCP2_sterol-bd_dom"/>
</dbReference>
<evidence type="ECO:0000313" key="5">
    <source>
        <dbReference type="Proteomes" id="UP000033452"/>
    </source>
</evidence>
<keyword evidence="4" id="KW-0830">Ubiquinone</keyword>
<evidence type="ECO:0000256" key="1">
    <source>
        <dbReference type="HAMAP-Rule" id="MF_02215"/>
    </source>
</evidence>
<gene>
    <name evidence="1" type="primary">ubiJ</name>
    <name evidence="4" type="ORF">TW77_15175</name>
</gene>
<comment type="subcellular location">
    <subcellularLocation>
        <location evidence="1">Cytoplasm</location>
    </subcellularLocation>
</comment>
<protein>
    <recommendedName>
        <fullName evidence="1">Ubiquinone biosynthesis accessory factor UbiJ</fullName>
    </recommendedName>
</protein>
<evidence type="ECO:0000256" key="2">
    <source>
        <dbReference type="SAM" id="Coils"/>
    </source>
</evidence>
<dbReference type="RefSeq" id="WP_046005833.1">
    <property type="nucleotide sequence ID" value="NZ_JXYA01000036.1"/>
</dbReference>
<keyword evidence="5" id="KW-1185">Reference proteome</keyword>
<evidence type="ECO:0000259" key="3">
    <source>
        <dbReference type="Pfam" id="PF02036"/>
    </source>
</evidence>
<organism evidence="4 5">
    <name type="scientific">Pseudoalteromonas rubra</name>
    <dbReference type="NCBI Taxonomy" id="43658"/>
    <lineage>
        <taxon>Bacteria</taxon>
        <taxon>Pseudomonadati</taxon>
        <taxon>Pseudomonadota</taxon>
        <taxon>Gammaproteobacteria</taxon>
        <taxon>Alteromonadales</taxon>
        <taxon>Pseudoalteromonadaceae</taxon>
        <taxon>Pseudoalteromonas</taxon>
    </lineage>
</organism>
<dbReference type="PANTHER" id="PTHR38693">
    <property type="entry name" value="UBIQUINONE BIOSYNTHESIS PROTEIN UBIJ"/>
    <property type="match status" value="1"/>
</dbReference>
<dbReference type="PATRIC" id="fig|43658.5.peg.3212"/>
<keyword evidence="1" id="KW-0831">Ubiquinone biosynthesis</keyword>
<reference evidence="4 5" key="1">
    <citation type="journal article" date="2015" name="BMC Genomics">
        <title>Genome mining reveals unlocked bioactive potential of marine Gram-negative bacteria.</title>
        <authorList>
            <person name="Machado H."/>
            <person name="Sonnenschein E.C."/>
            <person name="Melchiorsen J."/>
            <person name="Gram L."/>
        </authorList>
    </citation>
    <scope>NUCLEOTIDE SEQUENCE [LARGE SCALE GENOMIC DNA]</scope>
    <source>
        <strain evidence="4 5">S2471</strain>
    </source>
</reference>
<dbReference type="GO" id="GO:0006744">
    <property type="term" value="P:ubiquinone biosynthetic process"/>
    <property type="evidence" value="ECO:0007669"/>
    <property type="project" value="UniProtKB-UniRule"/>
</dbReference>
<dbReference type="HAMAP" id="MF_02215">
    <property type="entry name" value="UbiJ"/>
    <property type="match status" value="1"/>
</dbReference>
<dbReference type="InterPro" id="IPR038989">
    <property type="entry name" value="UbiJ"/>
</dbReference>
<dbReference type="UniPathway" id="UPA00232"/>
<dbReference type="GO" id="GO:0005737">
    <property type="term" value="C:cytoplasm"/>
    <property type="evidence" value="ECO:0007669"/>
    <property type="project" value="UniProtKB-SubCell"/>
</dbReference>
<sequence>MWITLLTAVAESALEQLLNKEPALAVQLAATQHKTLAVTLTDLELCCALHYVGEQQGKARCFVYGNYQDQADCHITTTLSTLQELSDPSQLTRLIREEKLDLEGDLQLAQSYSKAFAGLNIDWAEHLSNHLGDAPAQLLVAQCERAKQRGASHLGILKRTVTQLCQDELNVAVHPLEVRQFKTHTRQLAQQLAALEQRINALSEL</sequence>
<comment type="caution">
    <text evidence="4">The sequence shown here is derived from an EMBL/GenBank/DDBJ whole genome shotgun (WGS) entry which is preliminary data.</text>
</comment>
<feature type="coiled-coil region" evidence="2">
    <location>
        <begin position="178"/>
        <end position="205"/>
    </location>
</feature>
<keyword evidence="1" id="KW-0963">Cytoplasm</keyword>
<dbReference type="AlphaFoldDB" id="A0A0F4QLM2"/>
<dbReference type="OrthoDB" id="5801225at2"/>
<accession>A0A0F4QLM2</accession>
<comment type="similarity">
    <text evidence="1">Belongs to the UbiJ family.</text>
</comment>
<dbReference type="Proteomes" id="UP000033452">
    <property type="component" value="Unassembled WGS sequence"/>
</dbReference>
<proteinExistence type="inferred from homology"/>
<dbReference type="EMBL" id="JXYA01000036">
    <property type="protein sequence ID" value="KJZ07547.1"/>
    <property type="molecule type" value="Genomic_DNA"/>
</dbReference>
<feature type="domain" description="SCP2" evidence="3">
    <location>
        <begin position="14"/>
        <end position="116"/>
    </location>
</feature>